<dbReference type="AlphaFoldDB" id="A0A4R8VBW9"/>
<name>A0A4R8VBW9_9MICO</name>
<protein>
    <recommendedName>
        <fullName evidence="3">Multidrug efflux pump subunit AcrA (Membrane-fusion protein)</fullName>
    </recommendedName>
</protein>
<comment type="caution">
    <text evidence="1">The sequence shown here is derived from an EMBL/GenBank/DDBJ whole genome shotgun (WGS) entry which is preliminary data.</text>
</comment>
<dbReference type="Proteomes" id="UP000298488">
    <property type="component" value="Unassembled WGS sequence"/>
</dbReference>
<sequence>MTVVLVIAAVAFVLGTWVRSPDAVVLDARDQTVVVFASVESRSVSSDIRIQGEVAGAQQEPVYVVPPTGAQRSIVSEVAAHEGPLSNGAWLGKVSDRPIFVFSVEIPLFRDLAYGDNGPDVSSLQKALGVELSGTLDRSTLAAVRAVYAATKTDPPGGRFSGTYVSTDEFYTFPKGLGDVSLVSIAPLGSQLGESHPFAVLGFGTPYVTVRASVGEALQITPKERVTIDGVGGKSATGVVTEVGSFQQSSTNAGRPPGRDIRITLDAGSDLSIGESVSVLFGTKAMPDTAVPTLAIRSDASGDFVMKRAGAGPTMRVGVTVIRNADGWSAIRSEELKPGDEVLVSE</sequence>
<dbReference type="EMBL" id="SOFI01000003">
    <property type="protein sequence ID" value="TFB79896.1"/>
    <property type="molecule type" value="Genomic_DNA"/>
</dbReference>
<proteinExistence type="predicted"/>
<reference evidence="1 2" key="1">
    <citation type="submission" date="2019-03" db="EMBL/GenBank/DDBJ databases">
        <title>Genomics of glacier-inhabiting Cryobacterium strains.</title>
        <authorList>
            <person name="Liu Q."/>
            <person name="Xin Y.-H."/>
        </authorList>
    </citation>
    <scope>NUCLEOTIDE SEQUENCE [LARGE SCALE GENOMIC DNA]</scope>
    <source>
        <strain evidence="1 2">CGMCC 1.10440</strain>
    </source>
</reference>
<gene>
    <name evidence="1" type="ORF">E3N84_07465</name>
</gene>
<organism evidence="1 2">
    <name type="scientific">Terrimesophilobacter mesophilus</name>
    <dbReference type="NCBI Taxonomy" id="433647"/>
    <lineage>
        <taxon>Bacteria</taxon>
        <taxon>Bacillati</taxon>
        <taxon>Actinomycetota</taxon>
        <taxon>Actinomycetes</taxon>
        <taxon>Micrococcales</taxon>
        <taxon>Microbacteriaceae</taxon>
        <taxon>Terrimesophilobacter</taxon>
    </lineage>
</organism>
<evidence type="ECO:0000313" key="2">
    <source>
        <dbReference type="Proteomes" id="UP000298488"/>
    </source>
</evidence>
<dbReference type="OrthoDB" id="3268648at2"/>
<evidence type="ECO:0000313" key="1">
    <source>
        <dbReference type="EMBL" id="TFB79896.1"/>
    </source>
</evidence>
<keyword evidence="2" id="KW-1185">Reference proteome</keyword>
<evidence type="ECO:0008006" key="3">
    <source>
        <dbReference type="Google" id="ProtNLM"/>
    </source>
</evidence>
<dbReference type="RefSeq" id="WP_134542256.1">
    <property type="nucleotide sequence ID" value="NZ_JACHBP010000001.1"/>
</dbReference>
<accession>A0A4R8VBW9</accession>